<dbReference type="InterPro" id="IPR000515">
    <property type="entry name" value="MetI-like"/>
</dbReference>
<dbReference type="PROSITE" id="PS50928">
    <property type="entry name" value="ABC_TM1"/>
    <property type="match status" value="2"/>
</dbReference>
<feature type="transmembrane region" description="Helical" evidence="7">
    <location>
        <begin position="215"/>
        <end position="234"/>
    </location>
</feature>
<feature type="transmembrane region" description="Helical" evidence="7">
    <location>
        <begin position="303"/>
        <end position="322"/>
    </location>
</feature>
<feature type="transmembrane region" description="Helical" evidence="7">
    <location>
        <begin position="532"/>
        <end position="552"/>
    </location>
</feature>
<dbReference type="AlphaFoldDB" id="A0A7C3ZV39"/>
<evidence type="ECO:0000256" key="7">
    <source>
        <dbReference type="RuleBase" id="RU363032"/>
    </source>
</evidence>
<reference evidence="9" key="1">
    <citation type="journal article" date="2020" name="mSystems">
        <title>Genome- and Community-Level Interaction Insights into Carbon Utilization and Element Cycling Functions of Hydrothermarchaeota in Hydrothermal Sediment.</title>
        <authorList>
            <person name="Zhou Z."/>
            <person name="Liu Y."/>
            <person name="Xu W."/>
            <person name="Pan J."/>
            <person name="Luo Z.H."/>
            <person name="Li M."/>
        </authorList>
    </citation>
    <scope>NUCLEOTIDE SEQUENCE [LARGE SCALE GENOMIC DNA]</scope>
    <source>
        <strain evidence="9">SpSt-374</strain>
    </source>
</reference>
<accession>A0A7C3ZV39</accession>
<organism evidence="9">
    <name type="scientific">Planktothricoides sp. SpSt-374</name>
    <dbReference type="NCBI Taxonomy" id="2282167"/>
    <lineage>
        <taxon>Bacteria</taxon>
        <taxon>Bacillati</taxon>
        <taxon>Cyanobacteriota</taxon>
        <taxon>Cyanophyceae</taxon>
        <taxon>Oscillatoriophycideae</taxon>
        <taxon>Oscillatoriales</taxon>
        <taxon>Oscillatoriaceae</taxon>
        <taxon>Planktothricoides</taxon>
    </lineage>
</organism>
<dbReference type="PANTHER" id="PTHR30043:SF1">
    <property type="entry name" value="ABC TRANSPORT SYSTEM PERMEASE PROTEIN P69"/>
    <property type="match status" value="1"/>
</dbReference>
<dbReference type="CDD" id="cd06261">
    <property type="entry name" value="TM_PBP2"/>
    <property type="match status" value="1"/>
</dbReference>
<dbReference type="PANTHER" id="PTHR30043">
    <property type="entry name" value="PHOSPHONATES TRANSPORT SYSTEM PERMEASE PROTEIN"/>
    <property type="match status" value="1"/>
</dbReference>
<evidence type="ECO:0000256" key="4">
    <source>
        <dbReference type="ARBA" id="ARBA00022692"/>
    </source>
</evidence>
<evidence type="ECO:0000256" key="3">
    <source>
        <dbReference type="ARBA" id="ARBA00022475"/>
    </source>
</evidence>
<dbReference type="Pfam" id="PF00528">
    <property type="entry name" value="BPD_transp_1"/>
    <property type="match status" value="2"/>
</dbReference>
<protein>
    <submittedName>
        <fullName evidence="9">ABC transporter permease subunit</fullName>
    </submittedName>
</protein>
<evidence type="ECO:0000256" key="6">
    <source>
        <dbReference type="ARBA" id="ARBA00023136"/>
    </source>
</evidence>
<gene>
    <name evidence="9" type="ORF">ENR15_08030</name>
</gene>
<proteinExistence type="inferred from homology"/>
<dbReference type="SUPFAM" id="SSF161098">
    <property type="entry name" value="MetI-like"/>
    <property type="match status" value="2"/>
</dbReference>
<feature type="transmembrane region" description="Helical" evidence="7">
    <location>
        <begin position="425"/>
        <end position="446"/>
    </location>
</feature>
<dbReference type="EMBL" id="DSPX01000078">
    <property type="protein sequence ID" value="HGG00589.1"/>
    <property type="molecule type" value="Genomic_DNA"/>
</dbReference>
<keyword evidence="4 7" id="KW-0812">Transmembrane</keyword>
<comment type="similarity">
    <text evidence="7">Belongs to the binding-protein-dependent transport system permease family.</text>
</comment>
<feature type="transmembrane region" description="Helical" evidence="7">
    <location>
        <begin position="246"/>
        <end position="266"/>
    </location>
</feature>
<feature type="transmembrane region" description="Helical" evidence="7">
    <location>
        <begin position="136"/>
        <end position="160"/>
    </location>
</feature>
<feature type="domain" description="ABC transmembrane type-1" evidence="8">
    <location>
        <begin position="360"/>
        <end position="553"/>
    </location>
</feature>
<feature type="domain" description="ABC transmembrane type-1" evidence="8">
    <location>
        <begin position="69"/>
        <end position="267"/>
    </location>
</feature>
<evidence type="ECO:0000259" key="8">
    <source>
        <dbReference type="PROSITE" id="PS50928"/>
    </source>
</evidence>
<evidence type="ECO:0000256" key="2">
    <source>
        <dbReference type="ARBA" id="ARBA00022448"/>
    </source>
</evidence>
<sequence length="561" mass="61860">MPRRPSLISGRLIWLACFATALIWAGWQAGIWHQDLVNHGGWSLFFQFVRASWQPDLSWEFLRLTLDATIKTLGYAVTGTFFSLIIGIIGGILASQVWWEIALGHPRQKWGILSPLLAVRAGLAIPRAIHEMIWGLFFVNIFGLDPLVGVVAIAIPFGAITAKVFAELLDTCDRLPLHATVNAGSPPLSAFLYTIIPQTFPNLLSYAFYRFECSIRAAAVLGIIGAGGLGYEIFLSLQSHRYQQMWTLFWAIVLLNGAVDIWSASLRHRFGAPSRLDLNFQKLSPAKPTTQTKTPSIPSRDPFIKLSLIAVAAILPLSFWYIQADFTKLWAPRTGQLLANFLTSVWPPQPTEWGQLFTLSAQTIAMSILAMTGAGFGGILLSFPAANYSLNNTKSRQSQALKTTIVLITRTFLLITRAIPAPIWALILLYVLFPGILPGSIALGIYNLGILGRLMAEVIENTDKRPLQALFTLGANNPQVFLYGILPRTLPRFLAYILYRWEVCTRETALVGLVGAGGLGRQLSEQLSSFDYPGLMITLLAFIAVTLIVDFISTQAGKSLR</sequence>
<comment type="subcellular location">
    <subcellularLocation>
        <location evidence="1 7">Cell membrane</location>
        <topology evidence="1 7">Multi-pass membrane protein</topology>
    </subcellularLocation>
</comment>
<feature type="transmembrane region" description="Helical" evidence="7">
    <location>
        <begin position="467"/>
        <end position="486"/>
    </location>
</feature>
<keyword evidence="5 7" id="KW-1133">Transmembrane helix</keyword>
<keyword evidence="3" id="KW-1003">Cell membrane</keyword>
<evidence type="ECO:0000256" key="5">
    <source>
        <dbReference type="ARBA" id="ARBA00022989"/>
    </source>
</evidence>
<comment type="caution">
    <text evidence="9">The sequence shown here is derived from an EMBL/GenBank/DDBJ whole genome shotgun (WGS) entry which is preliminary data.</text>
</comment>
<feature type="transmembrane region" description="Helical" evidence="7">
    <location>
        <begin position="190"/>
        <end position="208"/>
    </location>
</feature>
<dbReference type="Gene3D" id="1.10.3720.10">
    <property type="entry name" value="MetI-like"/>
    <property type="match status" value="2"/>
</dbReference>
<keyword evidence="2 7" id="KW-0813">Transport</keyword>
<name>A0A7C3ZV39_9CYAN</name>
<feature type="transmembrane region" description="Helical" evidence="7">
    <location>
        <begin position="400"/>
        <end position="419"/>
    </location>
</feature>
<keyword evidence="6 7" id="KW-0472">Membrane</keyword>
<feature type="transmembrane region" description="Helical" evidence="7">
    <location>
        <begin position="73"/>
        <end position="98"/>
    </location>
</feature>
<feature type="transmembrane region" description="Helical" evidence="7">
    <location>
        <begin position="12"/>
        <end position="30"/>
    </location>
</feature>
<dbReference type="InterPro" id="IPR035906">
    <property type="entry name" value="MetI-like_sf"/>
</dbReference>
<evidence type="ECO:0000256" key="1">
    <source>
        <dbReference type="ARBA" id="ARBA00004651"/>
    </source>
</evidence>
<dbReference type="GO" id="GO:0055085">
    <property type="term" value="P:transmembrane transport"/>
    <property type="evidence" value="ECO:0007669"/>
    <property type="project" value="InterPro"/>
</dbReference>
<feature type="transmembrane region" description="Helical" evidence="7">
    <location>
        <begin position="364"/>
        <end position="388"/>
    </location>
</feature>
<dbReference type="GO" id="GO:0005886">
    <property type="term" value="C:plasma membrane"/>
    <property type="evidence" value="ECO:0007669"/>
    <property type="project" value="UniProtKB-SubCell"/>
</dbReference>
<evidence type="ECO:0000313" key="9">
    <source>
        <dbReference type="EMBL" id="HGG00589.1"/>
    </source>
</evidence>